<dbReference type="InterPro" id="IPR028952">
    <property type="entry name" value="Imm63"/>
</dbReference>
<dbReference type="AlphaFoldDB" id="A0A399CZB2"/>
<evidence type="ECO:0000313" key="2">
    <source>
        <dbReference type="EMBL" id="RIH65095.1"/>
    </source>
</evidence>
<evidence type="ECO:0000259" key="1">
    <source>
        <dbReference type="Pfam" id="PF15599"/>
    </source>
</evidence>
<comment type="caution">
    <text evidence="2">The sequence shown here is derived from an EMBL/GenBank/DDBJ whole genome shotgun (WGS) entry which is preliminary data.</text>
</comment>
<protein>
    <recommendedName>
        <fullName evidence="1">Immunity protein 63 domain-containing protein</fullName>
    </recommendedName>
</protein>
<dbReference type="Proteomes" id="UP000266441">
    <property type="component" value="Unassembled WGS sequence"/>
</dbReference>
<name>A0A399CZB2_9BACT</name>
<keyword evidence="3" id="KW-1185">Reference proteome</keyword>
<feature type="domain" description="Immunity protein 63" evidence="1">
    <location>
        <begin position="46"/>
        <end position="124"/>
    </location>
</feature>
<dbReference type="Pfam" id="PF15599">
    <property type="entry name" value="Imm63"/>
    <property type="match status" value="1"/>
</dbReference>
<dbReference type="RefSeq" id="WP_119350020.1">
    <property type="nucleotide sequence ID" value="NZ_QWET01000007.1"/>
</dbReference>
<dbReference type="EMBL" id="QWET01000007">
    <property type="protein sequence ID" value="RIH65095.1"/>
    <property type="molecule type" value="Genomic_DNA"/>
</dbReference>
<reference evidence="2 3" key="1">
    <citation type="journal article" date="2015" name="Int. J. Syst. Evol. Microbiol.">
        <title>Mariniphaga sediminis sp. nov., isolated from coastal sediment.</title>
        <authorList>
            <person name="Wang F.Q."/>
            <person name="Shen Q.Y."/>
            <person name="Chen G.J."/>
            <person name="Du Z.J."/>
        </authorList>
    </citation>
    <scope>NUCLEOTIDE SEQUENCE [LARGE SCALE GENOMIC DNA]</scope>
    <source>
        <strain evidence="2 3">SY21</strain>
    </source>
</reference>
<evidence type="ECO:0000313" key="3">
    <source>
        <dbReference type="Proteomes" id="UP000266441"/>
    </source>
</evidence>
<dbReference type="OrthoDB" id="5197199at2"/>
<accession>A0A399CZB2</accession>
<proteinExistence type="predicted"/>
<sequence>MAKIGYRHIRKKVEELAKKIDAPANLLPTHRFSSGDALPLIEIDKQGRLHYVLIERGAEFERRTTENLDELLYWIFSGITTSMAFKYELKNRIEDKDCRRIAFDKQIELLSVLNENWSRKEHEEHLQILESHPFDDLAGLRATYYRELKEKGLPEEEIEKLAFEKYPENGKNNC</sequence>
<organism evidence="2 3">
    <name type="scientific">Mariniphaga sediminis</name>
    <dbReference type="NCBI Taxonomy" id="1628158"/>
    <lineage>
        <taxon>Bacteria</taxon>
        <taxon>Pseudomonadati</taxon>
        <taxon>Bacteroidota</taxon>
        <taxon>Bacteroidia</taxon>
        <taxon>Marinilabiliales</taxon>
        <taxon>Prolixibacteraceae</taxon>
        <taxon>Mariniphaga</taxon>
    </lineage>
</organism>
<gene>
    <name evidence="2" type="ORF">D1164_10940</name>
</gene>